<evidence type="ECO:0000313" key="2">
    <source>
        <dbReference type="EMBL" id="CAF0766836.1"/>
    </source>
</evidence>
<evidence type="ECO:0000313" key="6">
    <source>
        <dbReference type="Proteomes" id="UP000663829"/>
    </source>
</evidence>
<dbReference type="EMBL" id="CAJNOK010000648">
    <property type="protein sequence ID" value="CAF0766836.1"/>
    <property type="molecule type" value="Genomic_DNA"/>
</dbReference>
<dbReference type="AlphaFoldDB" id="A0A813YHK4"/>
<keyword evidence="6" id="KW-1185">Reference proteome</keyword>
<dbReference type="CDD" id="cd22265">
    <property type="entry name" value="UDM1_RNF168"/>
    <property type="match status" value="1"/>
</dbReference>
<evidence type="ECO:0000256" key="1">
    <source>
        <dbReference type="SAM" id="MobiDB-lite"/>
    </source>
</evidence>
<organism evidence="3 6">
    <name type="scientific">Didymodactylos carnosus</name>
    <dbReference type="NCBI Taxonomy" id="1234261"/>
    <lineage>
        <taxon>Eukaryota</taxon>
        <taxon>Metazoa</taxon>
        <taxon>Spiralia</taxon>
        <taxon>Gnathifera</taxon>
        <taxon>Rotifera</taxon>
        <taxon>Eurotatoria</taxon>
        <taxon>Bdelloidea</taxon>
        <taxon>Philodinida</taxon>
        <taxon>Philodinidae</taxon>
        <taxon>Didymodactylos</taxon>
    </lineage>
</organism>
<protein>
    <submittedName>
        <fullName evidence="3">Uncharacterized protein</fullName>
    </submittedName>
</protein>
<reference evidence="3" key="1">
    <citation type="submission" date="2021-02" db="EMBL/GenBank/DDBJ databases">
        <authorList>
            <person name="Nowell W R."/>
        </authorList>
    </citation>
    <scope>NUCLEOTIDE SEQUENCE</scope>
</reference>
<dbReference type="EMBL" id="CAJNOQ010001296">
    <property type="protein sequence ID" value="CAF0884398.1"/>
    <property type="molecule type" value="Genomic_DNA"/>
</dbReference>
<proteinExistence type="predicted"/>
<dbReference type="Proteomes" id="UP000681722">
    <property type="component" value="Unassembled WGS sequence"/>
</dbReference>
<comment type="caution">
    <text evidence="3">The sequence shown here is derived from an EMBL/GenBank/DDBJ whole genome shotgun (WGS) entry which is preliminary data.</text>
</comment>
<evidence type="ECO:0000313" key="5">
    <source>
        <dbReference type="EMBL" id="CAF3670024.1"/>
    </source>
</evidence>
<accession>A0A813YHK4</accession>
<dbReference type="Gene3D" id="3.20.20.140">
    <property type="entry name" value="Metal-dependent hydrolases"/>
    <property type="match status" value="1"/>
</dbReference>
<dbReference type="Proteomes" id="UP000677228">
    <property type="component" value="Unassembled WGS sequence"/>
</dbReference>
<name>A0A813YHK4_9BILA</name>
<dbReference type="EMBL" id="CAJOBC010001297">
    <property type="protein sequence ID" value="CAF3670024.1"/>
    <property type="molecule type" value="Genomic_DNA"/>
</dbReference>
<dbReference type="InterPro" id="IPR032466">
    <property type="entry name" value="Metal_Hydrolase"/>
</dbReference>
<dbReference type="EMBL" id="CAJOBA010000648">
    <property type="protein sequence ID" value="CAF3547256.1"/>
    <property type="molecule type" value="Genomic_DNA"/>
</dbReference>
<sequence>MSTGVDIGKIGIKNSLFSDNVEKLTKLKENAGNIPWFYEWVVGIDLFADELGYPYCPFVTSPFIEYIKEIRDRRQNGTQNKYSQFGVRVHCGENVQYADDDTPAYRSFVAHMYIVFCCLRFLRYKLDYGIRIDHGIAFERILGDSMSSSMHRKSSVLRAEMRHQASQLFENIAFEVNITSNEYLLNDNLRQGNYARTHCLDELFKLKAPIILATDDDGIWPIDRCSVVHPGHHSLTAEYCRAISSSLFATPKELQRIFDNSKNFCFFDMGGMLPTIPYSFPMDRASNNAVILHPDIVKHILRRLKHTRRVKEIHKLLKERQIFTENENIKLSEEYRCRLDNIKKLDENRQAEEKLNDKFKQAESQKEIHPQEKIRSLKEQQILLLQQISGANEQKVAEGPFYTKYNPDYQNIPDDYNIEDDILWEKEYKPMAQVAYVCSCIKDDLIDNEKVDILQEYRKLFKHDAKGKQFQYINEYWKLIHDKFMKPDDENKQSKKYRHVLIFPPSSSLTSYPTSVNTTNDTRAYISPVYEKSNSFSAENFGVEFVEAQQGQSLTIYIYPGHMNTDKSKECWKDALERRGLKNIRVFIYTNNDKNKFTYIESGNSLILQVNPNATRRDKDEKQFLYALCPRACAATAALHFIAKAINPSFHNSIVQDFVSTSGNIASNDAPYEEIQVKESTSEGANVQLVQLGETEVNQKPSHGPVATGLKTTSLEA</sequence>
<feature type="region of interest" description="Disordered" evidence="1">
    <location>
        <begin position="695"/>
        <end position="717"/>
    </location>
</feature>
<evidence type="ECO:0000313" key="4">
    <source>
        <dbReference type="EMBL" id="CAF3547256.1"/>
    </source>
</evidence>
<evidence type="ECO:0000313" key="3">
    <source>
        <dbReference type="EMBL" id="CAF0884398.1"/>
    </source>
</evidence>
<dbReference type="Proteomes" id="UP000663829">
    <property type="component" value="Unassembled WGS sequence"/>
</dbReference>
<dbReference type="SUPFAM" id="SSF51556">
    <property type="entry name" value="Metallo-dependent hydrolases"/>
    <property type="match status" value="1"/>
</dbReference>
<dbReference type="OrthoDB" id="7202371at2759"/>
<dbReference type="Proteomes" id="UP000682733">
    <property type="component" value="Unassembled WGS sequence"/>
</dbReference>
<gene>
    <name evidence="3" type="ORF">GPM918_LOCUS7783</name>
    <name evidence="2" type="ORF">OVA965_LOCUS2863</name>
    <name evidence="5" type="ORF">SRO942_LOCUS7789</name>
    <name evidence="4" type="ORF">TMI583_LOCUS2862</name>
</gene>